<dbReference type="InterPro" id="IPR014743">
    <property type="entry name" value="Cl-channel_core"/>
</dbReference>
<feature type="transmembrane region" description="Helical" evidence="5">
    <location>
        <begin position="93"/>
        <end position="115"/>
    </location>
</feature>
<dbReference type="GO" id="GO:0016020">
    <property type="term" value="C:membrane"/>
    <property type="evidence" value="ECO:0007669"/>
    <property type="project" value="UniProtKB-SubCell"/>
</dbReference>
<name>A0A842JMV6_9ACTN</name>
<reference evidence="6 7" key="1">
    <citation type="submission" date="2020-08" db="EMBL/GenBank/DDBJ databases">
        <authorList>
            <person name="Liu C."/>
            <person name="Sun Q."/>
        </authorList>
    </citation>
    <scope>NUCLEOTIDE SEQUENCE [LARGE SCALE GENOMIC DNA]</scope>
    <source>
        <strain evidence="6 7">N22</strain>
    </source>
</reference>
<sequence>MEERGSAGDGVNLPQAARHVLFALAVGVVGAAASIALSLSVDLAARLQARFPWLLLLLPALGAASVLLYRALKLPARLATDTMVDRLRRNDRVPPALAPGILAGTFLTVLGGGSVGKEAAALQMGASLGALVGRPFKLAPIRAGRPAIPRGYAAAAGMAACFGALFFAPLGSTAFVLELARFDRAVARHVPTLLLASLAAFALARITGIGDVIPRVDVPAFSWPLVAQCVLVGLACGAAGTVFGVALRGARRIVRSHVGRPVLAAVAGGLLFAGMVLAFGWQGFEGTGMPLLRGALAGHAGGADFAVKAGLTVLALGFGLKGGEIMPMFTVGALLGCALGGLTGASAPFSAALGLAAFFAAASRCPLAALFMGAEIFGLAAAPYLALAVAVAFAGSRDVGVFGRGAASEFARLRARARDEGRRREGRKR</sequence>
<organism evidence="6 7">
    <name type="scientific">Gordonibacter massiliensis</name>
    <name type="common">ex Traore et al. 2017</name>
    <dbReference type="NCBI Taxonomy" id="1841863"/>
    <lineage>
        <taxon>Bacteria</taxon>
        <taxon>Bacillati</taxon>
        <taxon>Actinomycetota</taxon>
        <taxon>Coriobacteriia</taxon>
        <taxon>Eggerthellales</taxon>
        <taxon>Eggerthellaceae</taxon>
        <taxon>Gordonibacter</taxon>
    </lineage>
</organism>
<dbReference type="Proteomes" id="UP000587396">
    <property type="component" value="Unassembled WGS sequence"/>
</dbReference>
<dbReference type="SUPFAM" id="SSF81340">
    <property type="entry name" value="Clc chloride channel"/>
    <property type="match status" value="1"/>
</dbReference>
<feature type="transmembrane region" description="Helical" evidence="5">
    <location>
        <begin position="262"/>
        <end position="284"/>
    </location>
</feature>
<dbReference type="InterPro" id="IPR050368">
    <property type="entry name" value="ClC-type_chloride_channel"/>
</dbReference>
<proteinExistence type="predicted"/>
<feature type="transmembrane region" description="Helical" evidence="5">
    <location>
        <begin position="296"/>
        <end position="320"/>
    </location>
</feature>
<protein>
    <submittedName>
        <fullName evidence="6">Chloride channel protein</fullName>
    </submittedName>
</protein>
<keyword evidence="4 5" id="KW-0472">Membrane</keyword>
<feature type="transmembrane region" description="Helical" evidence="5">
    <location>
        <begin position="367"/>
        <end position="394"/>
    </location>
</feature>
<keyword evidence="3 5" id="KW-1133">Transmembrane helix</keyword>
<evidence type="ECO:0000256" key="5">
    <source>
        <dbReference type="SAM" id="Phobius"/>
    </source>
</evidence>
<gene>
    <name evidence="6" type="ORF">H7313_14080</name>
</gene>
<evidence type="ECO:0000313" key="6">
    <source>
        <dbReference type="EMBL" id="MBC2890459.1"/>
    </source>
</evidence>
<dbReference type="PRINTS" id="PR00762">
    <property type="entry name" value="CLCHANNEL"/>
</dbReference>
<evidence type="ECO:0000256" key="3">
    <source>
        <dbReference type="ARBA" id="ARBA00022989"/>
    </source>
</evidence>
<dbReference type="GO" id="GO:0015108">
    <property type="term" value="F:chloride transmembrane transporter activity"/>
    <property type="evidence" value="ECO:0007669"/>
    <property type="project" value="InterPro"/>
</dbReference>
<dbReference type="Pfam" id="PF00654">
    <property type="entry name" value="Voltage_CLC"/>
    <property type="match status" value="1"/>
</dbReference>
<accession>A0A842JMV6</accession>
<feature type="transmembrane region" description="Helical" evidence="5">
    <location>
        <begin position="152"/>
        <end position="180"/>
    </location>
</feature>
<evidence type="ECO:0000256" key="2">
    <source>
        <dbReference type="ARBA" id="ARBA00022692"/>
    </source>
</evidence>
<feature type="transmembrane region" description="Helical" evidence="5">
    <location>
        <begin position="20"/>
        <end position="41"/>
    </location>
</feature>
<comment type="subcellular location">
    <subcellularLocation>
        <location evidence="1">Membrane</location>
        <topology evidence="1">Multi-pass membrane protein</topology>
    </subcellularLocation>
</comment>
<feature type="transmembrane region" description="Helical" evidence="5">
    <location>
        <begin position="332"/>
        <end position="361"/>
    </location>
</feature>
<keyword evidence="7" id="KW-1185">Reference proteome</keyword>
<dbReference type="RefSeq" id="WP_185906156.1">
    <property type="nucleotide sequence ID" value="NZ_JACMSE010000013.1"/>
</dbReference>
<evidence type="ECO:0000256" key="4">
    <source>
        <dbReference type="ARBA" id="ARBA00023136"/>
    </source>
</evidence>
<feature type="transmembrane region" description="Helical" evidence="5">
    <location>
        <begin position="53"/>
        <end position="72"/>
    </location>
</feature>
<dbReference type="InterPro" id="IPR001807">
    <property type="entry name" value="ClC"/>
</dbReference>
<dbReference type="PANTHER" id="PTHR43427">
    <property type="entry name" value="CHLORIDE CHANNEL PROTEIN CLC-E"/>
    <property type="match status" value="1"/>
</dbReference>
<evidence type="ECO:0000256" key="1">
    <source>
        <dbReference type="ARBA" id="ARBA00004141"/>
    </source>
</evidence>
<dbReference type="AlphaFoldDB" id="A0A842JMV6"/>
<evidence type="ECO:0000313" key="7">
    <source>
        <dbReference type="Proteomes" id="UP000587396"/>
    </source>
</evidence>
<dbReference type="Gene3D" id="1.10.3080.10">
    <property type="entry name" value="Clc chloride channel"/>
    <property type="match status" value="1"/>
</dbReference>
<keyword evidence="2 5" id="KW-0812">Transmembrane</keyword>
<dbReference type="EMBL" id="JACMSE010000013">
    <property type="protein sequence ID" value="MBC2890459.1"/>
    <property type="molecule type" value="Genomic_DNA"/>
</dbReference>
<comment type="caution">
    <text evidence="6">The sequence shown here is derived from an EMBL/GenBank/DDBJ whole genome shotgun (WGS) entry which is preliminary data.</text>
</comment>
<feature type="transmembrane region" description="Helical" evidence="5">
    <location>
        <begin position="225"/>
        <end position="250"/>
    </location>
</feature>
<feature type="transmembrane region" description="Helical" evidence="5">
    <location>
        <begin position="192"/>
        <end position="213"/>
    </location>
</feature>